<dbReference type="PATRIC" id="fig|742727.4.peg.5161"/>
<sequence length="160" mass="18276">MTDYENIELRSEKVRNIIGKVPPELVRGGTGFIAVILLLLVLAASFIPYPENIKANVNVTAVDYDDIIAEALIPYRYITKIKKGMQMQIEMDGYRANTFGYRDGRITETGDSVIIMNGKHYFRAALRIRSPFRYTIKKDMDGFAFILISDKSILQYILNK</sequence>
<evidence type="ECO:0000313" key="2">
    <source>
        <dbReference type="EMBL" id="EKU87595.1"/>
    </source>
</evidence>
<keyword evidence="1" id="KW-1133">Transmembrane helix</keyword>
<evidence type="ECO:0008006" key="4">
    <source>
        <dbReference type="Google" id="ProtNLM"/>
    </source>
</evidence>
<dbReference type="OrthoDB" id="1050343at2"/>
<gene>
    <name evidence="2" type="ORF">HMPREF9447_05054</name>
</gene>
<dbReference type="EMBL" id="ADLF01000024">
    <property type="protein sequence ID" value="EKU87595.1"/>
    <property type="molecule type" value="Genomic_DNA"/>
</dbReference>
<reference evidence="2 3" key="1">
    <citation type="submission" date="2012-09" db="EMBL/GenBank/DDBJ databases">
        <title>The Genome Sequence of Bacteroides oleiciplenus YIT 12058.</title>
        <authorList>
            <consortium name="The Broad Institute Genome Sequencing Platform"/>
            <person name="Earl A."/>
            <person name="Ward D."/>
            <person name="Feldgarden M."/>
            <person name="Gevers D."/>
            <person name="Morotomi M."/>
            <person name="Walker B."/>
            <person name="Young S.K."/>
            <person name="Zeng Q."/>
            <person name="Gargeya S."/>
            <person name="Fitzgerald M."/>
            <person name="Haas B."/>
            <person name="Abouelleil A."/>
            <person name="Alvarado L."/>
            <person name="Arachchi H.M."/>
            <person name="Berlin A.M."/>
            <person name="Chapman S.B."/>
            <person name="Goldberg J."/>
            <person name="Griggs A."/>
            <person name="Gujja S."/>
            <person name="Hansen M."/>
            <person name="Howarth C."/>
            <person name="Imamovic A."/>
            <person name="Larimer J."/>
            <person name="McCowen C."/>
            <person name="Montmayeur A."/>
            <person name="Murphy C."/>
            <person name="Neiman D."/>
            <person name="Pearson M."/>
            <person name="Priest M."/>
            <person name="Roberts A."/>
            <person name="Saif S."/>
            <person name="Shea T."/>
            <person name="Sisk P."/>
            <person name="Sykes S."/>
            <person name="Wortman J."/>
            <person name="Nusbaum C."/>
            <person name="Birren B."/>
        </authorList>
    </citation>
    <scope>NUCLEOTIDE SEQUENCE [LARGE SCALE GENOMIC DNA]</scope>
    <source>
        <strain evidence="2 3">YIT 12058</strain>
    </source>
</reference>
<keyword evidence="1" id="KW-0812">Transmembrane</keyword>
<feature type="transmembrane region" description="Helical" evidence="1">
    <location>
        <begin position="31"/>
        <end position="49"/>
    </location>
</feature>
<dbReference type="HOGENOM" id="CLU_140336_0_0_10"/>
<evidence type="ECO:0000256" key="1">
    <source>
        <dbReference type="SAM" id="Phobius"/>
    </source>
</evidence>
<organism evidence="2 3">
    <name type="scientific">Bacteroides oleiciplenus YIT 12058</name>
    <dbReference type="NCBI Taxonomy" id="742727"/>
    <lineage>
        <taxon>Bacteria</taxon>
        <taxon>Pseudomonadati</taxon>
        <taxon>Bacteroidota</taxon>
        <taxon>Bacteroidia</taxon>
        <taxon>Bacteroidales</taxon>
        <taxon>Bacteroidaceae</taxon>
        <taxon>Bacteroides</taxon>
    </lineage>
</organism>
<name>K9EEM2_9BACE</name>
<dbReference type="eggNOG" id="ENOG5033EFN">
    <property type="taxonomic scope" value="Bacteria"/>
</dbReference>
<keyword evidence="1" id="KW-0472">Membrane</keyword>
<accession>K9EEM2</accession>
<protein>
    <recommendedName>
        <fullName evidence="4">HlyD family secretion protein</fullName>
    </recommendedName>
</protein>
<dbReference type="AlphaFoldDB" id="K9EEM2"/>
<dbReference type="Proteomes" id="UP000009872">
    <property type="component" value="Unassembled WGS sequence"/>
</dbReference>
<evidence type="ECO:0000313" key="3">
    <source>
        <dbReference type="Proteomes" id="UP000009872"/>
    </source>
</evidence>
<dbReference type="RefSeq" id="WP_009132432.1">
    <property type="nucleotide sequence ID" value="NZ_JH992946.1"/>
</dbReference>
<comment type="caution">
    <text evidence="2">The sequence shown here is derived from an EMBL/GenBank/DDBJ whole genome shotgun (WGS) entry which is preliminary data.</text>
</comment>
<keyword evidence="3" id="KW-1185">Reference proteome</keyword>
<dbReference type="STRING" id="742727.HMPREF9447_05054"/>
<proteinExistence type="predicted"/>
<dbReference type="Gene3D" id="2.40.30.170">
    <property type="match status" value="1"/>
</dbReference>